<dbReference type="Proteomes" id="UP000023152">
    <property type="component" value="Unassembled WGS sequence"/>
</dbReference>
<name>X6LD48_RETFI</name>
<reference evidence="1 2" key="1">
    <citation type="journal article" date="2013" name="Curr. Biol.">
        <title>The Genome of the Foraminiferan Reticulomyxa filosa.</title>
        <authorList>
            <person name="Glockner G."/>
            <person name="Hulsmann N."/>
            <person name="Schleicher M."/>
            <person name="Noegel A.A."/>
            <person name="Eichinger L."/>
            <person name="Gallinger C."/>
            <person name="Pawlowski J."/>
            <person name="Sierra R."/>
            <person name="Euteneuer U."/>
            <person name="Pillet L."/>
            <person name="Moustafa A."/>
            <person name="Platzer M."/>
            <person name="Groth M."/>
            <person name="Szafranski K."/>
            <person name="Schliwa M."/>
        </authorList>
    </citation>
    <scope>NUCLEOTIDE SEQUENCE [LARGE SCALE GENOMIC DNA]</scope>
</reference>
<evidence type="ECO:0000313" key="1">
    <source>
        <dbReference type="EMBL" id="ETN99897.1"/>
    </source>
</evidence>
<keyword evidence="2" id="KW-1185">Reference proteome</keyword>
<organism evidence="1 2">
    <name type="scientific">Reticulomyxa filosa</name>
    <dbReference type="NCBI Taxonomy" id="46433"/>
    <lineage>
        <taxon>Eukaryota</taxon>
        <taxon>Sar</taxon>
        <taxon>Rhizaria</taxon>
        <taxon>Retaria</taxon>
        <taxon>Foraminifera</taxon>
        <taxon>Monothalamids</taxon>
        <taxon>Reticulomyxidae</taxon>
        <taxon>Reticulomyxa</taxon>
    </lineage>
</organism>
<gene>
    <name evidence="1" type="ORF">RFI_37570</name>
</gene>
<accession>X6LD48</accession>
<comment type="caution">
    <text evidence="1">The sequence shown here is derived from an EMBL/GenBank/DDBJ whole genome shotgun (WGS) entry which is preliminary data.</text>
</comment>
<sequence>MNKLFKIVQRYLEKIATMIGESFEGTLLLLHYMIHCIYMKFETRFPNGFLDLSLQGRQNFEKYLLEECIDPVIQNKDVMIRLVRAQTVSQEECRYWGKRVEEDMKLDSDEFKQFRETYLPNVYLSYQIVTLTEFQHFVFRSPSNEKKYPTIASASGFSIFALQYLPEMIQWMKLIHSRLNRYLTQEEVEEQPQEFSAEY</sequence>
<evidence type="ECO:0000313" key="2">
    <source>
        <dbReference type="Proteomes" id="UP000023152"/>
    </source>
</evidence>
<dbReference type="AlphaFoldDB" id="X6LD48"/>
<dbReference type="EMBL" id="ASPP01042581">
    <property type="protein sequence ID" value="ETN99897.1"/>
    <property type="molecule type" value="Genomic_DNA"/>
</dbReference>
<feature type="non-terminal residue" evidence="1">
    <location>
        <position position="199"/>
    </location>
</feature>
<protein>
    <submittedName>
        <fullName evidence="1">Uncharacterized protein</fullName>
    </submittedName>
</protein>
<proteinExistence type="predicted"/>